<dbReference type="PRINTS" id="PR01007">
    <property type="entry name" value="FLGHOOKFLIK"/>
</dbReference>
<dbReference type="Proteomes" id="UP000029713">
    <property type="component" value="Unassembled WGS sequence"/>
</dbReference>
<proteinExistence type="inferred from homology"/>
<sequence length="239" mass="22995">PAPGAGPATSTDGVGAPAALPTAGGAADTADTGSGTTGDEPTATAATTGVAPSAAETDAVSTVPGPTPATATPVAVTGAPVPAPAETPVAAQLGRQLAVLQNAPDGSQTMTVVLTPDDLGPVSVQVTVTRGVLEVTLHGAHEAGRQALLDALPDLRRELDGAGLTTGRVEVGADSGNAGSGARTAQELFDARAGQQGRSGQPDQQGGSRRGGQTPDHLGPGSAARAADQSTSAGVDVRV</sequence>
<comment type="function">
    <text evidence="1">Controls the length of the flagellar hook.</text>
</comment>
<feature type="compositionally biased region" description="Low complexity" evidence="4">
    <location>
        <begin position="13"/>
        <end position="79"/>
    </location>
</feature>
<dbReference type="InterPro" id="IPR052563">
    <property type="entry name" value="FliK"/>
</dbReference>
<gene>
    <name evidence="6" type="ORF">IN07_13035</name>
</gene>
<dbReference type="Gene3D" id="3.30.750.140">
    <property type="match status" value="1"/>
</dbReference>
<evidence type="ECO:0000256" key="1">
    <source>
        <dbReference type="ARBA" id="ARBA00003944"/>
    </source>
</evidence>
<organism evidence="6 7">
    <name type="scientific">Modestobacter caceresii</name>
    <dbReference type="NCBI Taxonomy" id="1522368"/>
    <lineage>
        <taxon>Bacteria</taxon>
        <taxon>Bacillati</taxon>
        <taxon>Actinomycetota</taxon>
        <taxon>Actinomycetes</taxon>
        <taxon>Geodermatophilales</taxon>
        <taxon>Geodermatophilaceae</taxon>
        <taxon>Modestobacter</taxon>
    </lineage>
</organism>
<comment type="caution">
    <text evidence="6">The sequence shown here is derived from an EMBL/GenBank/DDBJ whole genome shotgun (WGS) entry which is preliminary data.</text>
</comment>
<dbReference type="RefSeq" id="WP_036336267.1">
    <property type="nucleotide sequence ID" value="NZ_JPMX01000055.1"/>
</dbReference>
<dbReference type="PANTHER" id="PTHR37533:SF2">
    <property type="entry name" value="FLAGELLAR HOOK-LENGTH CONTROL PROTEIN"/>
    <property type="match status" value="1"/>
</dbReference>
<evidence type="ECO:0000259" key="5">
    <source>
        <dbReference type="Pfam" id="PF02120"/>
    </source>
</evidence>
<reference evidence="6 7" key="1">
    <citation type="submission" date="2014-07" db="EMBL/GenBank/DDBJ databases">
        <title>Biosystematic studies on Modestobacter strains isolated from extreme hyper-arid desert soil and from historic building.</title>
        <authorList>
            <person name="Bukarasam K."/>
            <person name="Bull A."/>
            <person name="Girard G."/>
            <person name="van Wezel G."/>
            <person name="Goodfellow M."/>
        </authorList>
    </citation>
    <scope>NUCLEOTIDE SEQUENCE [LARGE SCALE GENOMIC DNA]</scope>
    <source>
        <strain evidence="6 7">KNN45-2b</strain>
    </source>
</reference>
<feature type="region of interest" description="Disordered" evidence="4">
    <location>
        <begin position="1"/>
        <end position="79"/>
    </location>
</feature>
<protein>
    <recommendedName>
        <fullName evidence="5">Flagellar hook-length control protein-like C-terminal domain-containing protein</fullName>
    </recommendedName>
</protein>
<keyword evidence="7" id="KW-1185">Reference proteome</keyword>
<evidence type="ECO:0000313" key="7">
    <source>
        <dbReference type="Proteomes" id="UP000029713"/>
    </source>
</evidence>
<feature type="domain" description="Flagellar hook-length control protein-like C-terminal" evidence="5">
    <location>
        <begin position="99"/>
        <end position="178"/>
    </location>
</feature>
<dbReference type="EMBL" id="JPMX01000055">
    <property type="protein sequence ID" value="KGH46255.1"/>
    <property type="molecule type" value="Genomic_DNA"/>
</dbReference>
<dbReference type="PANTHER" id="PTHR37533">
    <property type="entry name" value="FLAGELLAR HOOK-LENGTH CONTROL PROTEIN"/>
    <property type="match status" value="1"/>
</dbReference>
<dbReference type="InterPro" id="IPR021136">
    <property type="entry name" value="Flagellar_hook_control-like_C"/>
</dbReference>
<evidence type="ECO:0000313" key="6">
    <source>
        <dbReference type="EMBL" id="KGH46255.1"/>
    </source>
</evidence>
<dbReference type="InterPro" id="IPR001635">
    <property type="entry name" value="Flag_hook_Flik"/>
</dbReference>
<keyword evidence="3" id="KW-1005">Bacterial flagellum biogenesis</keyword>
<accession>A0A098Y755</accession>
<comment type="similarity">
    <text evidence="2">Belongs to the FliK family.</text>
</comment>
<dbReference type="Pfam" id="PF02120">
    <property type="entry name" value="Flg_hook"/>
    <property type="match status" value="1"/>
</dbReference>
<dbReference type="GO" id="GO:0009424">
    <property type="term" value="C:bacterial-type flagellum hook"/>
    <property type="evidence" value="ECO:0007669"/>
    <property type="project" value="InterPro"/>
</dbReference>
<dbReference type="InterPro" id="IPR038610">
    <property type="entry name" value="FliK-like_C_sf"/>
</dbReference>
<feature type="non-terminal residue" evidence="6">
    <location>
        <position position="1"/>
    </location>
</feature>
<name>A0A098Y755_9ACTN</name>
<dbReference type="AlphaFoldDB" id="A0A098Y755"/>
<evidence type="ECO:0000256" key="3">
    <source>
        <dbReference type="ARBA" id="ARBA00022795"/>
    </source>
</evidence>
<evidence type="ECO:0000256" key="4">
    <source>
        <dbReference type="SAM" id="MobiDB-lite"/>
    </source>
</evidence>
<feature type="region of interest" description="Disordered" evidence="4">
    <location>
        <begin position="192"/>
        <end position="239"/>
    </location>
</feature>
<feature type="compositionally biased region" description="Polar residues" evidence="4">
    <location>
        <begin position="196"/>
        <end position="207"/>
    </location>
</feature>
<dbReference type="CDD" id="cd17470">
    <property type="entry name" value="T3SS_Flik_C"/>
    <property type="match status" value="1"/>
</dbReference>
<dbReference type="GO" id="GO:0044780">
    <property type="term" value="P:bacterial-type flagellum assembly"/>
    <property type="evidence" value="ECO:0007669"/>
    <property type="project" value="InterPro"/>
</dbReference>
<evidence type="ECO:0000256" key="2">
    <source>
        <dbReference type="ARBA" id="ARBA00009149"/>
    </source>
</evidence>